<keyword evidence="4" id="KW-0378">Hydrolase</keyword>
<dbReference type="HAMAP" id="MF_00298">
    <property type="entry name" value="Nudix_RppH"/>
    <property type="match status" value="1"/>
</dbReference>
<dbReference type="InterPro" id="IPR020476">
    <property type="entry name" value="Nudix_hydrolase"/>
</dbReference>
<dbReference type="GO" id="GO:0046872">
    <property type="term" value="F:metal ion binding"/>
    <property type="evidence" value="ECO:0007669"/>
    <property type="project" value="UniProtKB-KW"/>
</dbReference>
<dbReference type="InterPro" id="IPR000086">
    <property type="entry name" value="NUDIX_hydrolase_dom"/>
</dbReference>
<keyword evidence="5" id="KW-0460">Magnesium</keyword>
<proteinExistence type="inferred from homology"/>
<name>A0A6N2M3R8_SALVM</name>
<comment type="similarity">
    <text evidence="2">Belongs to the Nudix hydrolase family.</text>
</comment>
<evidence type="ECO:0000313" key="9">
    <source>
        <dbReference type="EMBL" id="VFU47385.1"/>
    </source>
</evidence>
<protein>
    <recommendedName>
        <fullName evidence="8">Nudix hydrolase domain-containing protein</fullName>
    </recommendedName>
</protein>
<dbReference type="GO" id="GO:0034432">
    <property type="term" value="F:bis(5'-adenosyl)-pentaphosphatase activity"/>
    <property type="evidence" value="ECO:0007669"/>
    <property type="project" value="TreeGrafter"/>
</dbReference>
<dbReference type="Gene3D" id="3.90.79.10">
    <property type="entry name" value="Nucleoside Triphosphate Pyrophosphohydrolase"/>
    <property type="match status" value="1"/>
</dbReference>
<dbReference type="PRINTS" id="PR00502">
    <property type="entry name" value="NUDIXFAMILY"/>
</dbReference>
<dbReference type="FunFam" id="3.90.79.10:FF:000032">
    <property type="entry name" value="Nudix hydrolase 25"/>
    <property type="match status" value="1"/>
</dbReference>
<dbReference type="GO" id="GO:0009507">
    <property type="term" value="C:chloroplast"/>
    <property type="evidence" value="ECO:0007669"/>
    <property type="project" value="TreeGrafter"/>
</dbReference>
<dbReference type="GO" id="GO:0019693">
    <property type="term" value="P:ribose phosphate metabolic process"/>
    <property type="evidence" value="ECO:0007669"/>
    <property type="project" value="TreeGrafter"/>
</dbReference>
<dbReference type="PROSITE" id="PS51462">
    <property type="entry name" value="NUDIX"/>
    <property type="match status" value="1"/>
</dbReference>
<evidence type="ECO:0000256" key="4">
    <source>
        <dbReference type="ARBA" id="ARBA00022801"/>
    </source>
</evidence>
<dbReference type="EMBL" id="CAADRP010001663">
    <property type="protein sequence ID" value="VFU47385.1"/>
    <property type="molecule type" value="Genomic_DNA"/>
</dbReference>
<feature type="compositionally biased region" description="Basic and acidic residues" evidence="7">
    <location>
        <begin position="370"/>
        <end position="380"/>
    </location>
</feature>
<dbReference type="InterPro" id="IPR022927">
    <property type="entry name" value="RppH"/>
</dbReference>
<feature type="compositionally biased region" description="Basic and acidic residues" evidence="7">
    <location>
        <begin position="411"/>
        <end position="431"/>
    </location>
</feature>
<dbReference type="PROSITE" id="PS00893">
    <property type="entry name" value="NUDIX_BOX"/>
    <property type="match status" value="1"/>
</dbReference>
<evidence type="ECO:0000256" key="7">
    <source>
        <dbReference type="SAM" id="MobiDB-lite"/>
    </source>
</evidence>
<comment type="cofactor">
    <cofactor evidence="1">
        <name>Mn(2+)</name>
        <dbReference type="ChEBI" id="CHEBI:29035"/>
    </cofactor>
</comment>
<dbReference type="AlphaFoldDB" id="A0A6N2M3R8"/>
<dbReference type="GO" id="GO:0008893">
    <property type="term" value="F:guanosine-3',5'-bis(diphosphate) 3'-diphosphatase activity"/>
    <property type="evidence" value="ECO:0007669"/>
    <property type="project" value="TreeGrafter"/>
</dbReference>
<reference evidence="9" key="1">
    <citation type="submission" date="2019-03" db="EMBL/GenBank/DDBJ databases">
        <authorList>
            <person name="Mank J."/>
            <person name="Almeida P."/>
        </authorList>
    </citation>
    <scope>NUCLEOTIDE SEQUENCE</scope>
    <source>
        <strain evidence="9">78183</strain>
    </source>
</reference>
<dbReference type="CDD" id="cd03671">
    <property type="entry name" value="NUDIX_Ap4A_hydrolase_plant_like"/>
    <property type="match status" value="1"/>
</dbReference>
<evidence type="ECO:0000259" key="8">
    <source>
        <dbReference type="PROSITE" id="PS51462"/>
    </source>
</evidence>
<evidence type="ECO:0000256" key="6">
    <source>
        <dbReference type="ARBA" id="ARBA00023211"/>
    </source>
</evidence>
<gene>
    <name evidence="9" type="ORF">SVIM_LOCUS303837</name>
</gene>
<evidence type="ECO:0000256" key="2">
    <source>
        <dbReference type="ARBA" id="ARBA00005582"/>
    </source>
</evidence>
<evidence type="ECO:0000256" key="3">
    <source>
        <dbReference type="ARBA" id="ARBA00022723"/>
    </source>
</evidence>
<accession>A0A6N2M3R8</accession>
<dbReference type="NCBIfam" id="NF001936">
    <property type="entry name" value="PRK00714.1-3"/>
    <property type="match status" value="1"/>
</dbReference>
<dbReference type="PANTHER" id="PTHR11839:SF22">
    <property type="entry name" value="NUDIX HYDROLASE 26, CHLOROPLASTIC"/>
    <property type="match status" value="1"/>
</dbReference>
<feature type="compositionally biased region" description="Basic and acidic residues" evidence="7">
    <location>
        <begin position="305"/>
        <end position="345"/>
    </location>
</feature>
<feature type="compositionally biased region" description="Basic and acidic residues" evidence="7">
    <location>
        <begin position="278"/>
        <end position="292"/>
    </location>
</feature>
<dbReference type="NCBIfam" id="NF001938">
    <property type="entry name" value="PRK00714.1-5"/>
    <property type="match status" value="1"/>
</dbReference>
<keyword evidence="3" id="KW-0479">Metal-binding</keyword>
<dbReference type="InterPro" id="IPR015797">
    <property type="entry name" value="NUDIX_hydrolase-like_dom_sf"/>
</dbReference>
<dbReference type="SUPFAM" id="SSF55811">
    <property type="entry name" value="Nudix"/>
    <property type="match status" value="1"/>
</dbReference>
<organism evidence="9">
    <name type="scientific">Salix viminalis</name>
    <name type="common">Common osier</name>
    <name type="synonym">Basket willow</name>
    <dbReference type="NCBI Taxonomy" id="40686"/>
    <lineage>
        <taxon>Eukaryota</taxon>
        <taxon>Viridiplantae</taxon>
        <taxon>Streptophyta</taxon>
        <taxon>Embryophyta</taxon>
        <taxon>Tracheophyta</taxon>
        <taxon>Spermatophyta</taxon>
        <taxon>Magnoliopsida</taxon>
        <taxon>eudicotyledons</taxon>
        <taxon>Gunneridae</taxon>
        <taxon>Pentapetalae</taxon>
        <taxon>rosids</taxon>
        <taxon>fabids</taxon>
        <taxon>Malpighiales</taxon>
        <taxon>Salicaceae</taxon>
        <taxon>Saliceae</taxon>
        <taxon>Salix</taxon>
    </lineage>
</organism>
<feature type="domain" description="Nudix hydrolase" evidence="8">
    <location>
        <begin position="64"/>
        <end position="211"/>
    </location>
</feature>
<evidence type="ECO:0000256" key="1">
    <source>
        <dbReference type="ARBA" id="ARBA00001936"/>
    </source>
</evidence>
<feature type="region of interest" description="Disordered" evidence="7">
    <location>
        <begin position="249"/>
        <end position="431"/>
    </location>
</feature>
<dbReference type="GO" id="GO:0006753">
    <property type="term" value="P:nucleoside phosphate metabolic process"/>
    <property type="evidence" value="ECO:0007669"/>
    <property type="project" value="TreeGrafter"/>
</dbReference>
<feature type="compositionally biased region" description="Polar residues" evidence="7">
    <location>
        <begin position="396"/>
        <end position="410"/>
    </location>
</feature>
<keyword evidence="6" id="KW-0464">Manganese</keyword>
<dbReference type="PANTHER" id="PTHR11839">
    <property type="entry name" value="UDP/ADP-SUGAR PYROPHOSPHATASE"/>
    <property type="match status" value="1"/>
</dbReference>
<sequence>MATCRSIFYYPSLLLRPLHHPVHSASTSCFPNYPSKLSKSTKLPLLRRSPRPRCSSSMESPPEGYRKNVGICLINPSKKIFGASRLDIPDAWQMPQGGIDESEDPKVAAIRELKEETGVSSAEVLAETPSWLAYDFPPEVREKLKHQWGSDWKGQAQKWFLLKFTGNEEEINLLGDGKEKPEFGEWSWMSPEQIIDRAVDFKKPVYKEKNKTCFQSFRFFQRLFNFFVNNLIGRLLKRIALGHAAAVPRNSTELSVDDTSRNGADEQQVPLILETTNGDEKLHHQGQERSKDTGSGFEIQVQFKQTEEESEHWTADEKLGSSAHEPEKGSRRTDDGDQLKMKKGESFPVSSPGKGQLPDDNLAIQKRKKVTEPPHDKEEPPPVQFNGAANGMTIRGKTQQETEPSMSTMARENRARKGKDIISEDLTPAREDPENVFPVHFISVAANINEKSDAFIRRKKEEMRRNLSLER</sequence>
<dbReference type="Pfam" id="PF00293">
    <property type="entry name" value="NUDIX"/>
    <property type="match status" value="1"/>
</dbReference>
<dbReference type="InterPro" id="IPR020084">
    <property type="entry name" value="NUDIX_hydrolase_CS"/>
</dbReference>
<dbReference type="PROSITE" id="PS51257">
    <property type="entry name" value="PROKAR_LIPOPROTEIN"/>
    <property type="match status" value="1"/>
</dbReference>
<evidence type="ECO:0000256" key="5">
    <source>
        <dbReference type="ARBA" id="ARBA00022842"/>
    </source>
</evidence>